<keyword evidence="7" id="KW-0539">Nucleus</keyword>
<dbReference type="PANTHER" id="PTHR22930">
    <property type="match status" value="1"/>
</dbReference>
<keyword evidence="5" id="KW-0479">Metal-binding</keyword>
<dbReference type="OrthoDB" id="2415966at2759"/>
<feature type="domain" description="DDE Tnp4" evidence="9">
    <location>
        <begin position="157"/>
        <end position="317"/>
    </location>
</feature>
<organism evidence="10">
    <name type="scientific">Photinus pyralis</name>
    <name type="common">Common eastern firefly</name>
    <name type="synonym">Lampyris pyralis</name>
    <dbReference type="NCBI Taxonomy" id="7054"/>
    <lineage>
        <taxon>Eukaryota</taxon>
        <taxon>Metazoa</taxon>
        <taxon>Ecdysozoa</taxon>
        <taxon>Arthropoda</taxon>
        <taxon>Hexapoda</taxon>
        <taxon>Insecta</taxon>
        <taxon>Pterygota</taxon>
        <taxon>Neoptera</taxon>
        <taxon>Endopterygota</taxon>
        <taxon>Coleoptera</taxon>
        <taxon>Polyphaga</taxon>
        <taxon>Elateriformia</taxon>
        <taxon>Elateroidea</taxon>
        <taxon>Lampyridae</taxon>
        <taxon>Lampyrinae</taxon>
        <taxon>Photinus</taxon>
    </lineage>
</organism>
<evidence type="ECO:0000313" key="10">
    <source>
        <dbReference type="EMBL" id="JAV83546.1"/>
    </source>
</evidence>
<dbReference type="EMBL" id="GEZM01034909">
    <property type="protein sequence ID" value="JAV83546.1"/>
    <property type="molecule type" value="Transcribed_RNA"/>
</dbReference>
<evidence type="ECO:0000256" key="5">
    <source>
        <dbReference type="ARBA" id="ARBA00022723"/>
    </source>
</evidence>
<dbReference type="KEGG" id="ppyr:116160460"/>
<evidence type="ECO:0000256" key="1">
    <source>
        <dbReference type="ARBA" id="ARBA00001968"/>
    </source>
</evidence>
<dbReference type="Pfam" id="PF13359">
    <property type="entry name" value="DDE_Tnp_4"/>
    <property type="match status" value="1"/>
</dbReference>
<comment type="cofactor">
    <cofactor evidence="1">
        <name>a divalent metal cation</name>
        <dbReference type="ChEBI" id="CHEBI:60240"/>
    </cofactor>
</comment>
<dbReference type="GO" id="GO:0004518">
    <property type="term" value="F:nuclease activity"/>
    <property type="evidence" value="ECO:0007669"/>
    <property type="project" value="UniProtKB-KW"/>
</dbReference>
<name>A0A1Y1MI13_PHOPY</name>
<accession>A0A1Y1MI13</accession>
<feature type="compositionally biased region" description="Basic and acidic residues" evidence="8">
    <location>
        <begin position="339"/>
        <end position="350"/>
    </location>
</feature>
<sequence>MNMNIYIHAFYTIVLRFRIRMNLNRRQLRDMSDPFSLTEETFKGIYRLSRQLTRDLMTDLSPFLQDNERVLGIPKHLKILATLNFLAQGSYQKAVGQDFFCPMSQKSVSRCVEEVTGALVEHFPHFVHFPSTAAEKTQEKQLFMTVPHGFPGIIGAVDCTHVAIISPPVEDPQYPAIVFLNRKGYYSINVQIICNARLKILAINARFPGSVHDAGIWTTSIVKNLLHTSYENGDSSSWLIGDAGYPLEPWLMTPVSGHNLTEPERRYNVAHKSIRNVIERLNGVLKTRFRCLSKHRVLHYNPAKCAKLIYACAILHNMCIHNGEIDIDIDHNDEEDNNDEPRNAENDHNNLREGRIIRNRIIRDYFQ</sequence>
<reference evidence="10" key="1">
    <citation type="journal article" date="2016" name="Sci. Rep.">
        <title>Molecular characterization of firefly nuptial gifts: a multi-omics approach sheds light on postcopulatory sexual selection.</title>
        <authorList>
            <person name="Al-Wathiqui N."/>
            <person name="Fallon T.R."/>
            <person name="South A."/>
            <person name="Weng J.K."/>
            <person name="Lewis S.M."/>
        </authorList>
    </citation>
    <scope>NUCLEOTIDE SEQUENCE</scope>
</reference>
<evidence type="ECO:0000256" key="4">
    <source>
        <dbReference type="ARBA" id="ARBA00022722"/>
    </source>
</evidence>
<dbReference type="GO" id="GO:0046872">
    <property type="term" value="F:metal ion binding"/>
    <property type="evidence" value="ECO:0007669"/>
    <property type="project" value="UniProtKB-KW"/>
</dbReference>
<dbReference type="InterPro" id="IPR045249">
    <property type="entry name" value="HARBI1-like"/>
</dbReference>
<dbReference type="AlphaFoldDB" id="A0A1Y1MI13"/>
<evidence type="ECO:0000256" key="3">
    <source>
        <dbReference type="ARBA" id="ARBA00006958"/>
    </source>
</evidence>
<evidence type="ECO:0000256" key="6">
    <source>
        <dbReference type="ARBA" id="ARBA00022801"/>
    </source>
</evidence>
<evidence type="ECO:0000256" key="2">
    <source>
        <dbReference type="ARBA" id="ARBA00004123"/>
    </source>
</evidence>
<evidence type="ECO:0000256" key="7">
    <source>
        <dbReference type="ARBA" id="ARBA00023242"/>
    </source>
</evidence>
<keyword evidence="6" id="KW-0378">Hydrolase</keyword>
<keyword evidence="4" id="KW-0540">Nuclease</keyword>
<dbReference type="GeneID" id="116160460"/>
<dbReference type="RefSeq" id="XP_031329513.1">
    <property type="nucleotide sequence ID" value="XM_031473653.1"/>
</dbReference>
<comment type="similarity">
    <text evidence="3">Belongs to the HARBI1 family.</text>
</comment>
<comment type="subcellular location">
    <subcellularLocation>
        <location evidence="2">Nucleus</location>
    </subcellularLocation>
</comment>
<dbReference type="GO" id="GO:0016787">
    <property type="term" value="F:hydrolase activity"/>
    <property type="evidence" value="ECO:0007669"/>
    <property type="project" value="UniProtKB-KW"/>
</dbReference>
<proteinExistence type="inferred from homology"/>
<protein>
    <recommendedName>
        <fullName evidence="9">DDE Tnp4 domain-containing protein</fullName>
    </recommendedName>
</protein>
<evidence type="ECO:0000259" key="9">
    <source>
        <dbReference type="Pfam" id="PF13359"/>
    </source>
</evidence>
<dbReference type="InterPro" id="IPR027806">
    <property type="entry name" value="HARBI1_dom"/>
</dbReference>
<dbReference type="PANTHER" id="PTHR22930:SF85">
    <property type="entry name" value="GH03217P-RELATED"/>
    <property type="match status" value="1"/>
</dbReference>
<dbReference type="GO" id="GO:0005634">
    <property type="term" value="C:nucleus"/>
    <property type="evidence" value="ECO:0007669"/>
    <property type="project" value="UniProtKB-SubCell"/>
</dbReference>
<feature type="region of interest" description="Disordered" evidence="8">
    <location>
        <begin position="331"/>
        <end position="350"/>
    </location>
</feature>
<evidence type="ECO:0000256" key="8">
    <source>
        <dbReference type="SAM" id="MobiDB-lite"/>
    </source>
</evidence>